<protein>
    <submittedName>
        <fullName evidence="1">Uncharacterized protein</fullName>
    </submittedName>
</protein>
<evidence type="ECO:0000313" key="2">
    <source>
        <dbReference type="Proteomes" id="UP000694044"/>
    </source>
</evidence>
<name>A0A8T1VMA3_9STRA</name>
<evidence type="ECO:0000313" key="1">
    <source>
        <dbReference type="EMBL" id="KAG7382422.1"/>
    </source>
</evidence>
<reference evidence="1" key="1">
    <citation type="submission" date="2021-02" db="EMBL/GenBank/DDBJ databases">
        <authorList>
            <person name="Palmer J.M."/>
        </authorList>
    </citation>
    <scope>NUCLEOTIDE SEQUENCE</scope>
    <source>
        <strain evidence="1">SCRP734</strain>
    </source>
</reference>
<sequence>MHVCGDPRGYRVTSAIRKDSKHDEYRIQLATDECLPVYWLVRRLRDSSGEPYRAATTKWRKTRTLTLCTGMVADVTDHQRYGTCGRSAFNYLRFAAIFLIVINSDTSSSEHSN</sequence>
<keyword evidence="2" id="KW-1185">Reference proteome</keyword>
<accession>A0A8T1VMA3</accession>
<dbReference type="Proteomes" id="UP000694044">
    <property type="component" value="Unassembled WGS sequence"/>
</dbReference>
<organism evidence="1 2">
    <name type="scientific">Phytophthora pseudosyringae</name>
    <dbReference type="NCBI Taxonomy" id="221518"/>
    <lineage>
        <taxon>Eukaryota</taxon>
        <taxon>Sar</taxon>
        <taxon>Stramenopiles</taxon>
        <taxon>Oomycota</taxon>
        <taxon>Peronosporomycetes</taxon>
        <taxon>Peronosporales</taxon>
        <taxon>Peronosporaceae</taxon>
        <taxon>Phytophthora</taxon>
    </lineage>
</organism>
<comment type="caution">
    <text evidence="1">The sequence shown here is derived from an EMBL/GenBank/DDBJ whole genome shotgun (WGS) entry which is preliminary data.</text>
</comment>
<gene>
    <name evidence="1" type="ORF">PHYPSEUDO_004852</name>
</gene>
<dbReference type="AlphaFoldDB" id="A0A8T1VMA3"/>
<dbReference type="EMBL" id="JAGDFM010000208">
    <property type="protein sequence ID" value="KAG7382422.1"/>
    <property type="molecule type" value="Genomic_DNA"/>
</dbReference>
<proteinExistence type="predicted"/>